<feature type="transmembrane region" description="Helical" evidence="5">
    <location>
        <begin position="20"/>
        <end position="42"/>
    </location>
</feature>
<evidence type="ECO:0000256" key="4">
    <source>
        <dbReference type="ARBA" id="ARBA00023136"/>
    </source>
</evidence>
<dbReference type="Pfam" id="PF04191">
    <property type="entry name" value="PEMT"/>
    <property type="match status" value="1"/>
</dbReference>
<feature type="transmembrane region" description="Helical" evidence="5">
    <location>
        <begin position="89"/>
        <end position="122"/>
    </location>
</feature>
<comment type="subcellular location">
    <subcellularLocation>
        <location evidence="1">Endomembrane system</location>
        <topology evidence="1">Multi-pass membrane protein</topology>
    </subcellularLocation>
</comment>
<protein>
    <submittedName>
        <fullName evidence="6">Isoprenylcysteine carboxylmethyltransferase family protein</fullName>
    </submittedName>
</protein>
<keyword evidence="7" id="KW-1185">Reference proteome</keyword>
<gene>
    <name evidence="6" type="ORF">GCM10009093_23140</name>
</gene>
<accession>A0ABP3IBI6</accession>
<keyword evidence="2 5" id="KW-0812">Transmembrane</keyword>
<evidence type="ECO:0000256" key="5">
    <source>
        <dbReference type="SAM" id="Phobius"/>
    </source>
</evidence>
<keyword evidence="3 5" id="KW-1133">Transmembrane helix</keyword>
<evidence type="ECO:0000313" key="7">
    <source>
        <dbReference type="Proteomes" id="UP001500791"/>
    </source>
</evidence>
<dbReference type="RefSeq" id="WP_167177992.1">
    <property type="nucleotide sequence ID" value="NZ_BAAAEJ010000008.1"/>
</dbReference>
<name>A0ABP3IBI6_9CAUL</name>
<dbReference type="Proteomes" id="UP001500791">
    <property type="component" value="Unassembled WGS sequence"/>
</dbReference>
<reference evidence="7" key="1">
    <citation type="journal article" date="2019" name="Int. J. Syst. Evol. Microbiol.">
        <title>The Global Catalogue of Microorganisms (GCM) 10K type strain sequencing project: providing services to taxonomists for standard genome sequencing and annotation.</title>
        <authorList>
            <consortium name="The Broad Institute Genomics Platform"/>
            <consortium name="The Broad Institute Genome Sequencing Center for Infectious Disease"/>
            <person name="Wu L."/>
            <person name="Ma J."/>
        </authorList>
    </citation>
    <scope>NUCLEOTIDE SEQUENCE [LARGE SCALE GENOMIC DNA]</scope>
    <source>
        <strain evidence="7">JCM 13476</strain>
    </source>
</reference>
<dbReference type="Gene3D" id="1.20.120.1630">
    <property type="match status" value="1"/>
</dbReference>
<dbReference type="InterPro" id="IPR007318">
    <property type="entry name" value="Phopholipid_MeTrfase"/>
</dbReference>
<evidence type="ECO:0000256" key="2">
    <source>
        <dbReference type="ARBA" id="ARBA00022692"/>
    </source>
</evidence>
<dbReference type="PANTHER" id="PTHR12714:SF9">
    <property type="entry name" value="PROTEIN-S-ISOPRENYLCYSTEINE O-METHYLTRANSFERASE"/>
    <property type="match status" value="1"/>
</dbReference>
<evidence type="ECO:0000256" key="3">
    <source>
        <dbReference type="ARBA" id="ARBA00022989"/>
    </source>
</evidence>
<proteinExistence type="predicted"/>
<comment type="caution">
    <text evidence="6">The sequence shown here is derived from an EMBL/GenBank/DDBJ whole genome shotgun (WGS) entry which is preliminary data.</text>
</comment>
<keyword evidence="4 5" id="KW-0472">Membrane</keyword>
<organism evidence="6 7">
    <name type="scientific">Brevundimonas terrae</name>
    <dbReference type="NCBI Taxonomy" id="363631"/>
    <lineage>
        <taxon>Bacteria</taxon>
        <taxon>Pseudomonadati</taxon>
        <taxon>Pseudomonadota</taxon>
        <taxon>Alphaproteobacteria</taxon>
        <taxon>Caulobacterales</taxon>
        <taxon>Caulobacteraceae</taxon>
        <taxon>Brevundimonas</taxon>
    </lineage>
</organism>
<evidence type="ECO:0000313" key="6">
    <source>
        <dbReference type="EMBL" id="GAA0395932.1"/>
    </source>
</evidence>
<feature type="transmembrane region" description="Helical" evidence="5">
    <location>
        <begin position="48"/>
        <end position="68"/>
    </location>
</feature>
<evidence type="ECO:0000256" key="1">
    <source>
        <dbReference type="ARBA" id="ARBA00004127"/>
    </source>
</evidence>
<dbReference type="EMBL" id="BAAAEJ010000008">
    <property type="protein sequence ID" value="GAA0395932.1"/>
    <property type="molecule type" value="Genomic_DNA"/>
</dbReference>
<sequence length="206" mass="22935">MSATQELDLQKVQKIRKGVLLLGLMGVIAMAFVTASFGNHAFHEGIEAVGLGLIVICIVGRAWCSLYIGGRKKAEIVDRGPYSISRNPLYVFSFMGAFGMGAQTGSLTVAMLFLLLTYVVFYFTVKREETWLAGQFGQVYADYCARTPRFGPDFSKWRDAEALDVRPRFFLLTIRDGLMFLVAIPLFEAVEAMQNVGWLATVLRLP</sequence>
<dbReference type="PANTHER" id="PTHR12714">
    <property type="entry name" value="PROTEIN-S ISOPRENYLCYSTEINE O-METHYLTRANSFERASE"/>
    <property type="match status" value="1"/>
</dbReference>